<evidence type="ECO:0000256" key="1">
    <source>
        <dbReference type="ARBA" id="ARBA00008857"/>
    </source>
</evidence>
<name>A0A6A1TWK8_NEOGA</name>
<dbReference type="Gene3D" id="3.30.160.390">
    <property type="entry name" value="Integrase, DNA-binding domain"/>
    <property type="match status" value="1"/>
</dbReference>
<dbReference type="Gene3D" id="1.10.443.10">
    <property type="entry name" value="Intergrase catalytic core"/>
    <property type="match status" value="1"/>
</dbReference>
<dbReference type="InterPro" id="IPR002104">
    <property type="entry name" value="Integrase_catalytic"/>
</dbReference>
<dbReference type="Gene3D" id="1.10.150.130">
    <property type="match status" value="1"/>
</dbReference>
<organism evidence="6 7">
    <name type="scientific">Neorhizobium galegae</name>
    <name type="common">Rhizobium galegae</name>
    <dbReference type="NCBI Taxonomy" id="399"/>
    <lineage>
        <taxon>Bacteria</taxon>
        <taxon>Pseudomonadati</taxon>
        <taxon>Pseudomonadota</taxon>
        <taxon>Alphaproteobacteria</taxon>
        <taxon>Hyphomicrobiales</taxon>
        <taxon>Rhizobiaceae</taxon>
        <taxon>Rhizobium/Agrobacterium group</taxon>
        <taxon>Neorhizobium</taxon>
    </lineage>
</organism>
<keyword evidence="2" id="KW-0229">DNA integration</keyword>
<dbReference type="InterPro" id="IPR010998">
    <property type="entry name" value="Integrase_recombinase_N"/>
</dbReference>
<proteinExistence type="inferred from homology"/>
<evidence type="ECO:0000256" key="4">
    <source>
        <dbReference type="ARBA" id="ARBA00023172"/>
    </source>
</evidence>
<sequence>MRKELPINSATSSEITINLLKRIEPGESEYYVSDTTVSGFVIRVRPTGGMSYYYIYRFGSGRSAPTRKCSIGSIKKVTPDEARKVARKYAAEVVNGGDPANDKSVDKAAPTFDMLKNSYLDSVDAKHKSATYGLYSHWLGLASPALGRKKAKDVDAGDIEKLHVGMKGKTTTANRVLSTISSMYSWGISTKQIPKMDNPCGGIKKYAEDSRERYLTREELSRLGDAVREAETGGIPWDPAPEKKVKHAPKAENRRITIDKFSAAAIRLFILTGARRGEILKLKWSNVDLERGLIFLDDSKTRKKTIILNSPAQFILSELPKMGIYVIPGEPKTLPDGSIHERPRSDLKRPWHHIRRRAGLDASVDNSNVRVRIHDLRHTHASVGVESNLSLQIIGKLLGHTQAKTTERYAHLADDPKRRASDLIGSKIVKAMGDKPRR</sequence>
<dbReference type="Proteomes" id="UP000386575">
    <property type="component" value="Unassembled WGS sequence"/>
</dbReference>
<dbReference type="AlphaFoldDB" id="A0A6A1TWK8"/>
<dbReference type="InterPro" id="IPR013762">
    <property type="entry name" value="Integrase-like_cat_sf"/>
</dbReference>
<dbReference type="InterPro" id="IPR038488">
    <property type="entry name" value="Integrase_DNA-bd_sf"/>
</dbReference>
<comment type="similarity">
    <text evidence="1">Belongs to the 'phage' integrase family.</text>
</comment>
<dbReference type="InterPro" id="IPR050808">
    <property type="entry name" value="Phage_Integrase"/>
</dbReference>
<dbReference type="GO" id="GO:0015074">
    <property type="term" value="P:DNA integration"/>
    <property type="evidence" value="ECO:0007669"/>
    <property type="project" value="UniProtKB-KW"/>
</dbReference>
<evidence type="ECO:0000313" key="7">
    <source>
        <dbReference type="Proteomes" id="UP000386575"/>
    </source>
</evidence>
<dbReference type="PROSITE" id="PS51898">
    <property type="entry name" value="TYR_RECOMBINASE"/>
    <property type="match status" value="1"/>
</dbReference>
<dbReference type="GO" id="GO:0006310">
    <property type="term" value="P:DNA recombination"/>
    <property type="evidence" value="ECO:0007669"/>
    <property type="project" value="UniProtKB-KW"/>
</dbReference>
<accession>A0A6A1TWK8</accession>
<evidence type="ECO:0000259" key="5">
    <source>
        <dbReference type="PROSITE" id="PS51898"/>
    </source>
</evidence>
<dbReference type="RefSeq" id="WP_151045627.1">
    <property type="nucleotide sequence ID" value="NZ_VZUL01000002.1"/>
</dbReference>
<dbReference type="Pfam" id="PF00589">
    <property type="entry name" value="Phage_integrase"/>
    <property type="match status" value="1"/>
</dbReference>
<gene>
    <name evidence="6" type="ORF">F4V91_23210</name>
</gene>
<evidence type="ECO:0000256" key="3">
    <source>
        <dbReference type="ARBA" id="ARBA00023125"/>
    </source>
</evidence>
<reference evidence="6 7" key="1">
    <citation type="submission" date="2019-09" db="EMBL/GenBank/DDBJ databases">
        <title>Genome sequencing of Ng87 strain.</title>
        <authorList>
            <person name="Karasev E.S."/>
            <person name="Andronov E."/>
        </authorList>
    </citation>
    <scope>NUCLEOTIDE SEQUENCE [LARGE SCALE GENOMIC DNA]</scope>
    <source>
        <strain evidence="6 7">Ng87</strain>
    </source>
</reference>
<comment type="caution">
    <text evidence="6">The sequence shown here is derived from an EMBL/GenBank/DDBJ whole genome shotgun (WGS) entry which is preliminary data.</text>
</comment>
<protein>
    <submittedName>
        <fullName evidence="6">Site-specific integrase</fullName>
    </submittedName>
</protein>
<dbReference type="PANTHER" id="PTHR30629:SF2">
    <property type="entry name" value="PROPHAGE INTEGRASE INTS-RELATED"/>
    <property type="match status" value="1"/>
</dbReference>
<dbReference type="SUPFAM" id="SSF56349">
    <property type="entry name" value="DNA breaking-rejoining enzymes"/>
    <property type="match status" value="1"/>
</dbReference>
<dbReference type="PANTHER" id="PTHR30629">
    <property type="entry name" value="PROPHAGE INTEGRASE"/>
    <property type="match status" value="1"/>
</dbReference>
<dbReference type="InterPro" id="IPR025166">
    <property type="entry name" value="Integrase_DNA_bind_dom"/>
</dbReference>
<keyword evidence="3" id="KW-0238">DNA-binding</keyword>
<dbReference type="GO" id="GO:0003677">
    <property type="term" value="F:DNA binding"/>
    <property type="evidence" value="ECO:0007669"/>
    <property type="project" value="UniProtKB-KW"/>
</dbReference>
<keyword evidence="4" id="KW-0233">DNA recombination</keyword>
<dbReference type="InterPro" id="IPR011010">
    <property type="entry name" value="DNA_brk_join_enz"/>
</dbReference>
<dbReference type="EMBL" id="VZUL01000002">
    <property type="protein sequence ID" value="KAB1089003.1"/>
    <property type="molecule type" value="Genomic_DNA"/>
</dbReference>
<dbReference type="Pfam" id="PF13356">
    <property type="entry name" value="Arm-DNA-bind_3"/>
    <property type="match status" value="1"/>
</dbReference>
<dbReference type="CDD" id="cd00796">
    <property type="entry name" value="INT_Rci_Hp1_C"/>
    <property type="match status" value="1"/>
</dbReference>
<evidence type="ECO:0000313" key="6">
    <source>
        <dbReference type="EMBL" id="KAB1089003.1"/>
    </source>
</evidence>
<evidence type="ECO:0000256" key="2">
    <source>
        <dbReference type="ARBA" id="ARBA00022908"/>
    </source>
</evidence>
<feature type="domain" description="Tyr recombinase" evidence="5">
    <location>
        <begin position="210"/>
        <end position="422"/>
    </location>
</feature>